<proteinExistence type="predicted"/>
<keyword evidence="1" id="KW-0812">Transmembrane</keyword>
<dbReference type="AlphaFoldDB" id="A0A5C8KQP3"/>
<accession>A0A5C8KQP3</accession>
<evidence type="ECO:0000313" key="3">
    <source>
        <dbReference type="EMBL" id="TXK62325.1"/>
    </source>
</evidence>
<feature type="transmembrane region" description="Helical" evidence="1">
    <location>
        <begin position="120"/>
        <end position="138"/>
    </location>
</feature>
<evidence type="ECO:0000313" key="4">
    <source>
        <dbReference type="Proteomes" id="UP000321248"/>
    </source>
</evidence>
<feature type="domain" description="DUF2231" evidence="2">
    <location>
        <begin position="17"/>
        <end position="150"/>
    </location>
</feature>
<dbReference type="Proteomes" id="UP000321248">
    <property type="component" value="Unassembled WGS sequence"/>
</dbReference>
<protein>
    <submittedName>
        <fullName evidence="3">DUF2231 domain-containing protein</fullName>
    </submittedName>
</protein>
<name>A0A5C8KQP3_9GAMM</name>
<organism evidence="3 4">
    <name type="scientific">Alkalisalibacterium limincola</name>
    <dbReference type="NCBI Taxonomy" id="2699169"/>
    <lineage>
        <taxon>Bacteria</taxon>
        <taxon>Pseudomonadati</taxon>
        <taxon>Pseudomonadota</taxon>
        <taxon>Gammaproteobacteria</taxon>
        <taxon>Lysobacterales</taxon>
        <taxon>Lysobacteraceae</taxon>
        <taxon>Alkalisalibacterium</taxon>
    </lineage>
</organism>
<keyword evidence="1" id="KW-1133">Transmembrane helix</keyword>
<sequence>MARPHEKPIPSKVAFNQHPLHPMTVHFPIAFLGFVPLADLAFWWLGDAFWALVAFWMIVVGFAMGVVASVLGTLDFMLVRAVRQHVAGWSHFIAAIMTLSLAGTNLMLRLDDPVGSALPWGLFTSVATLVVLGFAGWLGGTLTFRHGIGTYVHEAEDDDADEDDKPEDPVRE</sequence>
<dbReference type="EMBL" id="VRTS01000005">
    <property type="protein sequence ID" value="TXK62325.1"/>
    <property type="molecule type" value="Genomic_DNA"/>
</dbReference>
<dbReference type="Pfam" id="PF09990">
    <property type="entry name" value="DUF2231"/>
    <property type="match status" value="1"/>
</dbReference>
<keyword evidence="4" id="KW-1185">Reference proteome</keyword>
<evidence type="ECO:0000256" key="1">
    <source>
        <dbReference type="SAM" id="Phobius"/>
    </source>
</evidence>
<dbReference type="RefSeq" id="WP_147891744.1">
    <property type="nucleotide sequence ID" value="NZ_VRTS01000005.1"/>
</dbReference>
<evidence type="ECO:0000259" key="2">
    <source>
        <dbReference type="Pfam" id="PF09990"/>
    </source>
</evidence>
<reference evidence="3 4" key="1">
    <citation type="submission" date="2019-08" db="EMBL/GenBank/DDBJ databases">
        <authorList>
            <person name="Karlyshev A.V."/>
        </authorList>
    </citation>
    <scope>NUCLEOTIDE SEQUENCE [LARGE SCALE GENOMIC DNA]</scope>
    <source>
        <strain evidence="3 4">Alg18-2.2</strain>
    </source>
</reference>
<keyword evidence="1" id="KW-0472">Membrane</keyword>
<feature type="transmembrane region" description="Helical" evidence="1">
    <location>
        <begin position="86"/>
        <end position="108"/>
    </location>
</feature>
<dbReference type="InterPro" id="IPR019251">
    <property type="entry name" value="DUF2231_TM"/>
</dbReference>
<feature type="transmembrane region" description="Helical" evidence="1">
    <location>
        <begin position="49"/>
        <end position="74"/>
    </location>
</feature>
<comment type="caution">
    <text evidence="3">The sequence shown here is derived from an EMBL/GenBank/DDBJ whole genome shotgun (WGS) entry which is preliminary data.</text>
</comment>
<gene>
    <name evidence="3" type="ORF">FU658_08820</name>
</gene>
<dbReference type="OrthoDB" id="2873672at2"/>
<feature type="transmembrane region" description="Helical" evidence="1">
    <location>
        <begin position="20"/>
        <end position="43"/>
    </location>
</feature>